<organism evidence="2 3">
    <name type="scientific">Gordonia desulfuricans</name>
    <dbReference type="NCBI Taxonomy" id="89051"/>
    <lineage>
        <taxon>Bacteria</taxon>
        <taxon>Bacillati</taxon>
        <taxon>Actinomycetota</taxon>
        <taxon>Actinomycetes</taxon>
        <taxon>Mycobacteriales</taxon>
        <taxon>Gordoniaceae</taxon>
        <taxon>Gordonia</taxon>
    </lineage>
</organism>
<name>A0A7K3LQM4_9ACTN</name>
<keyword evidence="3" id="KW-1185">Reference proteome</keyword>
<evidence type="ECO:0000313" key="2">
    <source>
        <dbReference type="EMBL" id="NDK90518.1"/>
    </source>
</evidence>
<dbReference type="Proteomes" id="UP000466307">
    <property type="component" value="Unassembled WGS sequence"/>
</dbReference>
<dbReference type="RefSeq" id="WP_053777203.1">
    <property type="nucleotide sequence ID" value="NZ_JAADZU010000040.1"/>
</dbReference>
<accession>A0A7K3LQM4</accession>
<dbReference type="EMBL" id="JAADZU010000040">
    <property type="protein sequence ID" value="NDK90518.1"/>
    <property type="molecule type" value="Genomic_DNA"/>
</dbReference>
<sequence>MSFTVVFFIASGLLIAAGMVLREVQVGDGGTEGRGPLAHRISIVLAILVILSAGLTLHRLIDMALS</sequence>
<feature type="transmembrane region" description="Helical" evidence="1">
    <location>
        <begin position="38"/>
        <end position="57"/>
    </location>
</feature>
<evidence type="ECO:0000256" key="1">
    <source>
        <dbReference type="SAM" id="Phobius"/>
    </source>
</evidence>
<keyword evidence="1" id="KW-0472">Membrane</keyword>
<comment type="caution">
    <text evidence="2">The sequence shown here is derived from an EMBL/GenBank/DDBJ whole genome shotgun (WGS) entry which is preliminary data.</text>
</comment>
<gene>
    <name evidence="2" type="ORF">GYA93_13150</name>
</gene>
<keyword evidence="1" id="KW-0812">Transmembrane</keyword>
<proteinExistence type="predicted"/>
<dbReference type="AlphaFoldDB" id="A0A7K3LQM4"/>
<reference evidence="2 3" key="1">
    <citation type="submission" date="2020-01" db="EMBL/GenBank/DDBJ databases">
        <title>Investigation of new actinobacteria for the biodesulphurisation of diesel fuel.</title>
        <authorList>
            <person name="Athi Narayanan S.M."/>
        </authorList>
    </citation>
    <scope>NUCLEOTIDE SEQUENCE [LARGE SCALE GENOMIC DNA]</scope>
    <source>
        <strain evidence="2 3">213E</strain>
    </source>
</reference>
<evidence type="ECO:0000313" key="3">
    <source>
        <dbReference type="Proteomes" id="UP000466307"/>
    </source>
</evidence>
<protein>
    <submittedName>
        <fullName evidence="2">Uncharacterized protein</fullName>
    </submittedName>
</protein>
<keyword evidence="1" id="KW-1133">Transmembrane helix</keyword>